<accession>A0A8S5UTV3</accession>
<name>A0A8S5UTV3_9CAUD</name>
<evidence type="ECO:0000313" key="1">
    <source>
        <dbReference type="EMBL" id="DAF97927.1"/>
    </source>
</evidence>
<sequence length="64" mass="7586">MTDYCENCEFRNTCDLCDCINFCVDCKDYNHCNILKDCEAGHSVEYNNGFEDKTFNYDDEDEEE</sequence>
<reference evidence="1" key="1">
    <citation type="journal article" date="2021" name="Proc. Natl. Acad. Sci. U.S.A.">
        <title>A Catalog of Tens of Thousands of Viruses from Human Metagenomes Reveals Hidden Associations with Chronic Diseases.</title>
        <authorList>
            <person name="Tisza M.J."/>
            <person name="Buck C.B."/>
        </authorList>
    </citation>
    <scope>NUCLEOTIDE SEQUENCE</scope>
    <source>
        <strain evidence="1">CtvxP16</strain>
    </source>
</reference>
<organism evidence="1">
    <name type="scientific">Myoviridae sp. ctvxP16</name>
    <dbReference type="NCBI Taxonomy" id="2825205"/>
    <lineage>
        <taxon>Viruses</taxon>
        <taxon>Duplodnaviria</taxon>
        <taxon>Heunggongvirae</taxon>
        <taxon>Uroviricota</taxon>
        <taxon>Caudoviricetes</taxon>
    </lineage>
</organism>
<proteinExistence type="predicted"/>
<dbReference type="EMBL" id="BK016138">
    <property type="protein sequence ID" value="DAF97927.1"/>
    <property type="molecule type" value="Genomic_DNA"/>
</dbReference>
<protein>
    <submittedName>
        <fullName evidence="1">Uncharacterized protein</fullName>
    </submittedName>
</protein>